<comment type="subcellular location">
    <subcellularLocation>
        <location evidence="6">Cell outer membrane</location>
        <topology evidence="6">Lipid-anchor</topology>
    </subcellularLocation>
</comment>
<dbReference type="Proteomes" id="UP001201397">
    <property type="component" value="Unassembled WGS sequence"/>
</dbReference>
<dbReference type="InterPro" id="IPR039565">
    <property type="entry name" value="BamD-like"/>
</dbReference>
<proteinExistence type="inferred from homology"/>
<feature type="chain" id="PRO_5043722568" description="Outer membrane protein assembly factor BamD" evidence="7">
    <location>
        <begin position="19"/>
        <end position="269"/>
    </location>
</feature>
<feature type="domain" description="Outer membrane lipoprotein BamD-like" evidence="8">
    <location>
        <begin position="36"/>
        <end position="239"/>
    </location>
</feature>
<dbReference type="InterPro" id="IPR017689">
    <property type="entry name" value="BamD"/>
</dbReference>
<dbReference type="InterPro" id="IPR011990">
    <property type="entry name" value="TPR-like_helical_dom_sf"/>
</dbReference>
<dbReference type="CDD" id="cd15830">
    <property type="entry name" value="BamD"/>
    <property type="match status" value="1"/>
</dbReference>
<evidence type="ECO:0000256" key="6">
    <source>
        <dbReference type="HAMAP-Rule" id="MF_00922"/>
    </source>
</evidence>
<dbReference type="Pfam" id="PF13525">
    <property type="entry name" value="YfiO"/>
    <property type="match status" value="1"/>
</dbReference>
<dbReference type="GO" id="GO:0043165">
    <property type="term" value="P:Gram-negative-bacterium-type cell outer membrane assembly"/>
    <property type="evidence" value="ECO:0007669"/>
    <property type="project" value="UniProtKB-UniRule"/>
</dbReference>
<evidence type="ECO:0000256" key="1">
    <source>
        <dbReference type="ARBA" id="ARBA00022729"/>
    </source>
</evidence>
<dbReference type="PROSITE" id="PS51257">
    <property type="entry name" value="PROKAR_LIPOPROTEIN"/>
    <property type="match status" value="1"/>
</dbReference>
<evidence type="ECO:0000256" key="3">
    <source>
        <dbReference type="ARBA" id="ARBA00023139"/>
    </source>
</evidence>
<feature type="signal peptide" evidence="7">
    <location>
        <begin position="1"/>
        <end position="18"/>
    </location>
</feature>
<keyword evidence="2 6" id="KW-0472">Membrane</keyword>
<keyword evidence="5 6" id="KW-0449">Lipoprotein</keyword>
<reference evidence="9" key="1">
    <citation type="submission" date="2022-01" db="EMBL/GenBank/DDBJ databases">
        <title>Neisseria sp. ZJ104.</title>
        <authorList>
            <person name="Yang C."/>
        </authorList>
    </citation>
    <scope>NUCLEOTIDE SEQUENCE</scope>
    <source>
        <strain evidence="9">ZJ104</strain>
    </source>
</reference>
<dbReference type="EMBL" id="JAKKDL010000003">
    <property type="protein sequence ID" value="MCF7529421.1"/>
    <property type="molecule type" value="Genomic_DNA"/>
</dbReference>
<keyword evidence="4 6" id="KW-0998">Cell outer membrane</keyword>
<dbReference type="PANTHER" id="PTHR37423:SF1">
    <property type="entry name" value="OUTER MEMBRANE PROTEIN ASSEMBLY FACTOR BAMD"/>
    <property type="match status" value="1"/>
</dbReference>
<comment type="subunit">
    <text evidence="6">Part of the Bam complex.</text>
</comment>
<evidence type="ECO:0000256" key="5">
    <source>
        <dbReference type="ARBA" id="ARBA00023288"/>
    </source>
</evidence>
<evidence type="ECO:0000256" key="2">
    <source>
        <dbReference type="ARBA" id="ARBA00023136"/>
    </source>
</evidence>
<dbReference type="PANTHER" id="PTHR37423">
    <property type="entry name" value="SOLUBLE LYTIC MUREIN TRANSGLYCOSYLASE-RELATED"/>
    <property type="match status" value="1"/>
</dbReference>
<dbReference type="RefSeq" id="WP_237092632.1">
    <property type="nucleotide sequence ID" value="NZ_JAKKDL010000003.1"/>
</dbReference>
<gene>
    <name evidence="6" type="primary">bamD</name>
    <name evidence="9" type="ORF">L4H06_04120</name>
</gene>
<dbReference type="SUPFAM" id="SSF48452">
    <property type="entry name" value="TPR-like"/>
    <property type="match status" value="1"/>
</dbReference>
<protein>
    <recommendedName>
        <fullName evidence="6">Outer membrane protein assembly factor BamD</fullName>
    </recommendedName>
</protein>
<evidence type="ECO:0000313" key="10">
    <source>
        <dbReference type="Proteomes" id="UP001201397"/>
    </source>
</evidence>
<comment type="similarity">
    <text evidence="6">Belongs to the BamD family.</text>
</comment>
<keyword evidence="3 6" id="KW-0564">Palmitate</keyword>
<evidence type="ECO:0000259" key="8">
    <source>
        <dbReference type="Pfam" id="PF13525"/>
    </source>
</evidence>
<accession>A0AAW5AIK5</accession>
<comment type="caution">
    <text evidence="9">The sequence shown here is derived from an EMBL/GenBank/DDBJ whole genome shotgun (WGS) entry which is preliminary data.</text>
</comment>
<name>A0AAW5AIK5_9NEIS</name>
<dbReference type="Gene3D" id="1.25.40.10">
    <property type="entry name" value="Tetratricopeptide repeat domain"/>
    <property type="match status" value="1"/>
</dbReference>
<dbReference type="AlphaFoldDB" id="A0AAW5AIK5"/>
<evidence type="ECO:0000256" key="4">
    <source>
        <dbReference type="ARBA" id="ARBA00023237"/>
    </source>
</evidence>
<dbReference type="GO" id="GO:0051205">
    <property type="term" value="P:protein insertion into membrane"/>
    <property type="evidence" value="ECO:0007669"/>
    <property type="project" value="UniProtKB-UniRule"/>
</dbReference>
<sequence>MKKILLVVSLSVALAACANTQKGTVDKDAQITQDWSVEQLYAEAQDELNSHNYTRAVKLYEILESRFPSSRHSQHSLLDTAYAYYKDGEREKALATIARFQRQYPQHPNMDYALYLQGLTAFNEDQSFLNKLASQDWADRDPKANLEAYRVFAQLVAQYPNSKYTPDAIVRMAKLVDALAGNEMAVARYYLKRGAYIAASSRAQKIVQRYQNTRFVEEALAMMELSYKKLGKPQLAEDTRRVLAHNFPNSPFLQHDWKPDDMPWWRYWK</sequence>
<dbReference type="HAMAP" id="MF_00922">
    <property type="entry name" value="OM_assembly_BamD"/>
    <property type="match status" value="1"/>
</dbReference>
<evidence type="ECO:0000313" key="9">
    <source>
        <dbReference type="EMBL" id="MCF7529421.1"/>
    </source>
</evidence>
<keyword evidence="1 6" id="KW-0732">Signal</keyword>
<organism evidence="9 10">
    <name type="scientific">Neisseria lisongii</name>
    <dbReference type="NCBI Taxonomy" id="2912188"/>
    <lineage>
        <taxon>Bacteria</taxon>
        <taxon>Pseudomonadati</taxon>
        <taxon>Pseudomonadota</taxon>
        <taxon>Betaproteobacteria</taxon>
        <taxon>Neisseriales</taxon>
        <taxon>Neisseriaceae</taxon>
        <taxon>Neisseria</taxon>
    </lineage>
</organism>
<dbReference type="GO" id="GO:1990063">
    <property type="term" value="C:Bam protein complex"/>
    <property type="evidence" value="ECO:0007669"/>
    <property type="project" value="TreeGrafter"/>
</dbReference>
<comment type="function">
    <text evidence="6">Part of the outer membrane protein assembly complex, which is involved in assembly and insertion of beta-barrel proteins into the outer membrane.</text>
</comment>
<evidence type="ECO:0000256" key="7">
    <source>
        <dbReference type="SAM" id="SignalP"/>
    </source>
</evidence>
<dbReference type="NCBIfam" id="TIGR03302">
    <property type="entry name" value="OM_YfiO"/>
    <property type="match status" value="1"/>
</dbReference>